<sequence length="80" mass="8812">MSSEIFPPEKSSSTTVEGISMTDNSSSVHTKPSVKVNRSPRNMNLRSCRISIVTGERDERRKLSVSLLDENTRSQGTAEA</sequence>
<organism evidence="2 4">
    <name type="scientific">Mycena rosella</name>
    <name type="common">Pink bonnet</name>
    <name type="synonym">Agaricus rosellus</name>
    <dbReference type="NCBI Taxonomy" id="1033263"/>
    <lineage>
        <taxon>Eukaryota</taxon>
        <taxon>Fungi</taxon>
        <taxon>Dikarya</taxon>
        <taxon>Basidiomycota</taxon>
        <taxon>Agaricomycotina</taxon>
        <taxon>Agaricomycetes</taxon>
        <taxon>Agaricomycetidae</taxon>
        <taxon>Agaricales</taxon>
        <taxon>Marasmiineae</taxon>
        <taxon>Mycenaceae</taxon>
        <taxon>Mycena</taxon>
    </lineage>
</organism>
<proteinExistence type="predicted"/>
<dbReference type="AlphaFoldDB" id="A0AAD7BTB2"/>
<dbReference type="EMBL" id="JARKIE010000125">
    <property type="protein sequence ID" value="KAJ7679981.1"/>
    <property type="molecule type" value="Genomic_DNA"/>
</dbReference>
<feature type="region of interest" description="Disordered" evidence="1">
    <location>
        <begin position="1"/>
        <end position="42"/>
    </location>
</feature>
<gene>
    <name evidence="3" type="ORF">B0H17DRAFT_1077406</name>
    <name evidence="2" type="ORF">B0H17DRAFT_1109331</name>
</gene>
<feature type="compositionally biased region" description="Polar residues" evidence="1">
    <location>
        <begin position="10"/>
        <end position="30"/>
    </location>
</feature>
<evidence type="ECO:0000256" key="1">
    <source>
        <dbReference type="SAM" id="MobiDB-lite"/>
    </source>
</evidence>
<evidence type="ECO:0000313" key="4">
    <source>
        <dbReference type="Proteomes" id="UP001221757"/>
    </source>
</evidence>
<name>A0AAD7BTB2_MYCRO</name>
<protein>
    <submittedName>
        <fullName evidence="2">Uncharacterized protein</fullName>
    </submittedName>
</protein>
<evidence type="ECO:0000313" key="3">
    <source>
        <dbReference type="EMBL" id="KAJ7679981.1"/>
    </source>
</evidence>
<dbReference type="Proteomes" id="UP001221757">
    <property type="component" value="Unassembled WGS sequence"/>
</dbReference>
<accession>A0AAD7BTB2</accession>
<reference evidence="2" key="1">
    <citation type="submission" date="2023-03" db="EMBL/GenBank/DDBJ databases">
        <title>Massive genome expansion in bonnet fungi (Mycena s.s.) driven by repeated elements and novel gene families across ecological guilds.</title>
        <authorList>
            <consortium name="Lawrence Berkeley National Laboratory"/>
            <person name="Harder C.B."/>
            <person name="Miyauchi S."/>
            <person name="Viragh M."/>
            <person name="Kuo A."/>
            <person name="Thoen E."/>
            <person name="Andreopoulos B."/>
            <person name="Lu D."/>
            <person name="Skrede I."/>
            <person name="Drula E."/>
            <person name="Henrissat B."/>
            <person name="Morin E."/>
            <person name="Kohler A."/>
            <person name="Barry K."/>
            <person name="LaButti K."/>
            <person name="Morin E."/>
            <person name="Salamov A."/>
            <person name="Lipzen A."/>
            <person name="Mereny Z."/>
            <person name="Hegedus B."/>
            <person name="Baldrian P."/>
            <person name="Stursova M."/>
            <person name="Weitz H."/>
            <person name="Taylor A."/>
            <person name="Grigoriev I.V."/>
            <person name="Nagy L.G."/>
            <person name="Martin F."/>
            <person name="Kauserud H."/>
        </authorList>
    </citation>
    <scope>NUCLEOTIDE SEQUENCE</scope>
    <source>
        <strain evidence="2">CBHHK067</strain>
    </source>
</reference>
<dbReference type="EMBL" id="JARKIE010000524">
    <property type="protein sequence ID" value="KAJ7629924.1"/>
    <property type="molecule type" value="Genomic_DNA"/>
</dbReference>
<keyword evidence="4" id="KW-1185">Reference proteome</keyword>
<comment type="caution">
    <text evidence="2">The sequence shown here is derived from an EMBL/GenBank/DDBJ whole genome shotgun (WGS) entry which is preliminary data.</text>
</comment>
<evidence type="ECO:0000313" key="2">
    <source>
        <dbReference type="EMBL" id="KAJ7629924.1"/>
    </source>
</evidence>